<dbReference type="EMBL" id="ABJB010901256">
    <property type="status" value="NOT_ANNOTATED_CDS"/>
    <property type="molecule type" value="Genomic_DNA"/>
</dbReference>
<proteinExistence type="predicted"/>
<organism>
    <name type="scientific">Ixodes scapularis</name>
    <name type="common">Black-legged tick</name>
    <name type="synonym">Deer tick</name>
    <dbReference type="NCBI Taxonomy" id="6945"/>
    <lineage>
        <taxon>Eukaryota</taxon>
        <taxon>Metazoa</taxon>
        <taxon>Ecdysozoa</taxon>
        <taxon>Arthropoda</taxon>
        <taxon>Chelicerata</taxon>
        <taxon>Arachnida</taxon>
        <taxon>Acari</taxon>
        <taxon>Parasitiformes</taxon>
        <taxon>Ixodida</taxon>
        <taxon>Ixodoidea</taxon>
        <taxon>Ixodidae</taxon>
        <taxon>Ixodinae</taxon>
        <taxon>Ixodes</taxon>
    </lineage>
</organism>
<sequence>APAISLPVPFPQGLPPPPPQHSSTQQFHKEQQRQAKSTRQHPPPVAGRLHSGTRVGGQLSEGPASPLIDLWVFVGRSGYLYSRKDPLLHPLL</sequence>
<dbReference type="InParanoid" id="B7PG81"/>
<reference evidence="3" key="2">
    <citation type="submission" date="2020-05" db="UniProtKB">
        <authorList>
            <consortium name="EnsemblMetazoa"/>
        </authorList>
    </citation>
    <scope>IDENTIFICATION</scope>
    <source>
        <strain evidence="3">wikel</strain>
    </source>
</reference>
<dbReference type="HOGENOM" id="CLU_2419318_0_0_1"/>
<dbReference type="Proteomes" id="UP000001555">
    <property type="component" value="Unassembled WGS sequence"/>
</dbReference>
<dbReference type="EnsemblMetazoa" id="ISCW004548-RA">
    <property type="protein sequence ID" value="ISCW004548-PA"/>
    <property type="gene ID" value="ISCW004548"/>
</dbReference>
<dbReference type="PaxDb" id="6945-B7PG81"/>
<keyword evidence="4" id="KW-1185">Reference proteome</keyword>
<dbReference type="EMBL" id="DS707109">
    <property type="protein sequence ID" value="EEC05603.1"/>
    <property type="molecule type" value="Genomic_DNA"/>
</dbReference>
<dbReference type="VEuPathDB" id="VectorBase:ISCW004548"/>
<evidence type="ECO:0000313" key="2">
    <source>
        <dbReference type="EMBL" id="EEC05603.1"/>
    </source>
</evidence>
<dbReference type="AlphaFoldDB" id="B7PG81"/>
<feature type="region of interest" description="Disordered" evidence="1">
    <location>
        <begin position="1"/>
        <end position="63"/>
    </location>
</feature>
<gene>
    <name evidence="2" type="ORF">IscW_ISCW004548</name>
</gene>
<dbReference type="VEuPathDB" id="VectorBase:ISCI004548"/>
<protein>
    <submittedName>
        <fullName evidence="2 3">Uncharacterized protein</fullName>
    </submittedName>
</protein>
<accession>B7PG81</accession>
<evidence type="ECO:0000313" key="3">
    <source>
        <dbReference type="EnsemblMetazoa" id="ISCW004548-PA"/>
    </source>
</evidence>
<evidence type="ECO:0000313" key="4">
    <source>
        <dbReference type="Proteomes" id="UP000001555"/>
    </source>
</evidence>
<reference evidence="2 4" key="1">
    <citation type="submission" date="2008-03" db="EMBL/GenBank/DDBJ databases">
        <title>Annotation of Ixodes scapularis.</title>
        <authorList>
            <consortium name="Ixodes scapularis Genome Project Consortium"/>
            <person name="Caler E."/>
            <person name="Hannick L.I."/>
            <person name="Bidwell S."/>
            <person name="Joardar V."/>
            <person name="Thiagarajan M."/>
            <person name="Amedeo P."/>
            <person name="Galinsky K.J."/>
            <person name="Schobel S."/>
            <person name="Inman J."/>
            <person name="Hostetler J."/>
            <person name="Miller J."/>
            <person name="Hammond M."/>
            <person name="Megy K."/>
            <person name="Lawson D."/>
            <person name="Kodira C."/>
            <person name="Sutton G."/>
            <person name="Meyer J."/>
            <person name="Hill C.A."/>
            <person name="Birren B."/>
            <person name="Nene V."/>
            <person name="Collins F."/>
            <person name="Alarcon-Chaidez F."/>
            <person name="Wikel S."/>
            <person name="Strausberg R."/>
        </authorList>
    </citation>
    <scope>NUCLEOTIDE SEQUENCE [LARGE SCALE GENOMIC DNA]</scope>
    <source>
        <strain evidence="4">Wikel</strain>
        <strain evidence="2">Wikel colony</strain>
    </source>
</reference>
<feature type="compositionally biased region" description="Pro residues" evidence="1">
    <location>
        <begin position="8"/>
        <end position="20"/>
    </location>
</feature>
<feature type="non-terminal residue" evidence="2">
    <location>
        <position position="92"/>
    </location>
</feature>
<name>B7PG81_IXOSC</name>
<evidence type="ECO:0000256" key="1">
    <source>
        <dbReference type="SAM" id="MobiDB-lite"/>
    </source>
</evidence>
<feature type="non-terminal residue" evidence="2">
    <location>
        <position position="1"/>
    </location>
</feature>